<protein>
    <recommendedName>
        <fullName evidence="10">Glutamate--tRNA ligase</fullName>
        <ecNumber evidence="10">6.1.1.17</ecNumber>
    </recommendedName>
    <alternativeName>
        <fullName evidence="10">Glutamyl-tRNA synthetase</fullName>
        <shortName evidence="10">GluRS</shortName>
    </alternativeName>
</protein>
<dbReference type="InterPro" id="IPR045462">
    <property type="entry name" value="aa-tRNA-synth_I_cd-bd"/>
</dbReference>
<dbReference type="GO" id="GO:0000049">
    <property type="term" value="F:tRNA binding"/>
    <property type="evidence" value="ECO:0007669"/>
    <property type="project" value="InterPro"/>
</dbReference>
<dbReference type="CDD" id="cd00808">
    <property type="entry name" value="GluRS_core"/>
    <property type="match status" value="1"/>
</dbReference>
<dbReference type="STRING" id="1817867.A3F83_16785"/>
<dbReference type="Gene3D" id="1.10.10.350">
    <property type="match status" value="1"/>
</dbReference>
<keyword evidence="6 10" id="KW-0547">Nucleotide-binding</keyword>
<dbReference type="GO" id="GO:0006424">
    <property type="term" value="P:glutamyl-tRNA aminoacylation"/>
    <property type="evidence" value="ECO:0007669"/>
    <property type="project" value="UniProtKB-UniRule"/>
</dbReference>
<feature type="binding site" evidence="10">
    <location>
        <position position="246"/>
    </location>
    <ligand>
        <name>ATP</name>
        <dbReference type="ChEBI" id="CHEBI:30616"/>
    </ligand>
</feature>
<dbReference type="FunFam" id="3.40.50.620:FF:000007">
    <property type="entry name" value="Glutamate--tRNA ligase"/>
    <property type="match status" value="1"/>
</dbReference>
<keyword evidence="5 10" id="KW-0436">Ligase</keyword>
<dbReference type="PANTHER" id="PTHR43311:SF2">
    <property type="entry name" value="GLUTAMATE--TRNA LIGASE, MITOCHONDRIAL-RELATED"/>
    <property type="match status" value="1"/>
</dbReference>
<dbReference type="EMBL" id="MFIX01000228">
    <property type="protein sequence ID" value="OGG01048.1"/>
    <property type="molecule type" value="Genomic_DNA"/>
</dbReference>
<dbReference type="PANTHER" id="PTHR43311">
    <property type="entry name" value="GLUTAMATE--TRNA LIGASE"/>
    <property type="match status" value="1"/>
</dbReference>
<dbReference type="InterPro" id="IPR001412">
    <property type="entry name" value="aa-tRNA-synth_I_CS"/>
</dbReference>
<comment type="caution">
    <text evidence="10">Lacks conserved residue(s) required for the propagation of feature annotation.</text>
</comment>
<feature type="short sequence motif" description="'HIGH' region" evidence="10">
    <location>
        <begin position="11"/>
        <end position="21"/>
    </location>
</feature>
<keyword evidence="9 10" id="KW-0030">Aminoacyl-tRNA synthetase</keyword>
<comment type="subunit">
    <text evidence="3 10">Monomer.</text>
</comment>
<dbReference type="HAMAP" id="MF_00022">
    <property type="entry name" value="Glu_tRNA_synth_type1"/>
    <property type="match status" value="1"/>
</dbReference>
<sequence>MSEKVVVRFAPSPTGYLHIGGARTALFNYLFARHSGGAFLLRIEDTDRERSTPEACAAILEGLRWLGLHWDGEPLYQTGGLERHLKAARQLLESGHAYRCFCTPEELEIRREKARAQKLDFQYDRTCLALEPAEADKMAAQGRPHVVRFRIPEGSTEFEDLVYGPVRFANSTVEDFVILRSDNSPTYQLAVVADDIEMGITHVIRGDDHLSNPPKQILLYRALGAAVPHFAHLPLILGPDKKRLSKRHGATSLTEYRGMGFIAPAVFNFLVLLGWTPPEEREIFMREELIRLFSLEEINKKSAVFDQAKLEWMNGRYLAQMEAVELLELARDDFERAGLLTENSTPEQLGKLLKVLDLAKERCRLTGDLLPRSRFFFPVELEYERKAVEQHWKAGTVIKMTALRDKLLEVEVWQSGPLEEALRSLAEKLQLSAAGLIHPLRVALTGGSVSPGIFETMELMGRELTLSRLGTAIDRLG</sequence>
<dbReference type="GO" id="GO:0005829">
    <property type="term" value="C:cytosol"/>
    <property type="evidence" value="ECO:0007669"/>
    <property type="project" value="TreeGrafter"/>
</dbReference>
<evidence type="ECO:0000256" key="10">
    <source>
        <dbReference type="HAMAP-Rule" id="MF_00022"/>
    </source>
</evidence>
<evidence type="ECO:0000313" key="14">
    <source>
        <dbReference type="Proteomes" id="UP000179129"/>
    </source>
</evidence>
<comment type="function">
    <text evidence="10">Catalyzes the attachment of glutamate to tRNA(Glu) in a two-step reaction: glutamate is first activated by ATP to form Glu-AMP and then transferred to the acceptor end of tRNA(Glu).</text>
</comment>
<evidence type="ECO:0000256" key="6">
    <source>
        <dbReference type="ARBA" id="ARBA00022741"/>
    </source>
</evidence>
<evidence type="ECO:0000313" key="13">
    <source>
        <dbReference type="EMBL" id="OGG01048.1"/>
    </source>
</evidence>
<feature type="domain" description="Aminoacyl-tRNA synthetase class I anticodon-binding" evidence="12">
    <location>
        <begin position="347"/>
        <end position="473"/>
    </location>
</feature>
<dbReference type="InterPro" id="IPR033910">
    <property type="entry name" value="GluRS_core"/>
</dbReference>
<comment type="subcellular location">
    <subcellularLocation>
        <location evidence="1 10">Cytoplasm</location>
    </subcellularLocation>
</comment>
<dbReference type="InterPro" id="IPR014729">
    <property type="entry name" value="Rossmann-like_a/b/a_fold"/>
</dbReference>
<dbReference type="SUPFAM" id="SSF52374">
    <property type="entry name" value="Nucleotidylyl transferase"/>
    <property type="match status" value="1"/>
</dbReference>
<gene>
    <name evidence="10" type="primary">gltX</name>
    <name evidence="13" type="ORF">A3F83_16785</name>
</gene>
<dbReference type="Gene3D" id="3.40.50.620">
    <property type="entry name" value="HUPs"/>
    <property type="match status" value="1"/>
</dbReference>
<dbReference type="InterPro" id="IPR049940">
    <property type="entry name" value="GluQ/Sye"/>
</dbReference>
<evidence type="ECO:0000259" key="12">
    <source>
        <dbReference type="Pfam" id="PF19269"/>
    </source>
</evidence>
<dbReference type="InterPro" id="IPR008925">
    <property type="entry name" value="aa_tRNA-synth_I_cd-bd_sf"/>
</dbReference>
<dbReference type="Pfam" id="PF19269">
    <property type="entry name" value="Anticodon_2"/>
    <property type="match status" value="1"/>
</dbReference>
<dbReference type="GO" id="GO:0005524">
    <property type="term" value="F:ATP binding"/>
    <property type="evidence" value="ECO:0007669"/>
    <property type="project" value="UniProtKB-UniRule"/>
</dbReference>
<organism evidence="13 14">
    <name type="scientific">Candidatus Glassbacteria bacterium RIFCSPLOWO2_12_FULL_58_11</name>
    <dbReference type="NCBI Taxonomy" id="1817867"/>
    <lineage>
        <taxon>Bacteria</taxon>
        <taxon>Candidatus Glassiibacteriota</taxon>
    </lineage>
</organism>
<evidence type="ECO:0000259" key="11">
    <source>
        <dbReference type="Pfam" id="PF00749"/>
    </source>
</evidence>
<keyword evidence="4 10" id="KW-0963">Cytoplasm</keyword>
<dbReference type="InterPro" id="IPR020058">
    <property type="entry name" value="Glu/Gln-tRNA-synth_Ib_cat-dom"/>
</dbReference>
<accession>A0A1F5YLG9</accession>
<dbReference type="EC" id="6.1.1.17" evidence="10"/>
<dbReference type="Proteomes" id="UP000179129">
    <property type="component" value="Unassembled WGS sequence"/>
</dbReference>
<dbReference type="InterPro" id="IPR000924">
    <property type="entry name" value="Glu/Gln-tRNA-synth"/>
</dbReference>
<keyword evidence="8 10" id="KW-0648">Protein biosynthesis</keyword>
<feature type="domain" description="Glutamyl/glutaminyl-tRNA synthetase class Ib catalytic" evidence="11">
    <location>
        <begin position="4"/>
        <end position="312"/>
    </location>
</feature>
<evidence type="ECO:0000256" key="9">
    <source>
        <dbReference type="ARBA" id="ARBA00023146"/>
    </source>
</evidence>
<evidence type="ECO:0000256" key="2">
    <source>
        <dbReference type="ARBA" id="ARBA00007894"/>
    </source>
</evidence>
<reference evidence="13 14" key="1">
    <citation type="journal article" date="2016" name="Nat. Commun.">
        <title>Thousands of microbial genomes shed light on interconnected biogeochemical processes in an aquifer system.</title>
        <authorList>
            <person name="Anantharaman K."/>
            <person name="Brown C.T."/>
            <person name="Hug L.A."/>
            <person name="Sharon I."/>
            <person name="Castelle C.J."/>
            <person name="Probst A.J."/>
            <person name="Thomas B.C."/>
            <person name="Singh A."/>
            <person name="Wilkins M.J."/>
            <person name="Karaoz U."/>
            <person name="Brodie E.L."/>
            <person name="Williams K.H."/>
            <person name="Hubbard S.S."/>
            <person name="Banfield J.F."/>
        </authorList>
    </citation>
    <scope>NUCLEOTIDE SEQUENCE [LARGE SCALE GENOMIC DNA]</scope>
</reference>
<evidence type="ECO:0000256" key="4">
    <source>
        <dbReference type="ARBA" id="ARBA00022490"/>
    </source>
</evidence>
<comment type="caution">
    <text evidence="13">The sequence shown here is derived from an EMBL/GenBank/DDBJ whole genome shotgun (WGS) entry which is preliminary data.</text>
</comment>
<evidence type="ECO:0000256" key="3">
    <source>
        <dbReference type="ARBA" id="ARBA00011245"/>
    </source>
</evidence>
<dbReference type="PRINTS" id="PR00987">
    <property type="entry name" value="TRNASYNTHGLU"/>
</dbReference>
<comment type="catalytic activity">
    <reaction evidence="10">
        <text>tRNA(Glu) + L-glutamate + ATP = L-glutamyl-tRNA(Glu) + AMP + diphosphate</text>
        <dbReference type="Rhea" id="RHEA:23540"/>
        <dbReference type="Rhea" id="RHEA-COMP:9663"/>
        <dbReference type="Rhea" id="RHEA-COMP:9680"/>
        <dbReference type="ChEBI" id="CHEBI:29985"/>
        <dbReference type="ChEBI" id="CHEBI:30616"/>
        <dbReference type="ChEBI" id="CHEBI:33019"/>
        <dbReference type="ChEBI" id="CHEBI:78442"/>
        <dbReference type="ChEBI" id="CHEBI:78520"/>
        <dbReference type="ChEBI" id="CHEBI:456215"/>
        <dbReference type="EC" id="6.1.1.17"/>
    </reaction>
</comment>
<dbReference type="Pfam" id="PF00749">
    <property type="entry name" value="tRNA-synt_1c"/>
    <property type="match status" value="1"/>
</dbReference>
<dbReference type="AlphaFoldDB" id="A0A1F5YLG9"/>
<dbReference type="GO" id="GO:0008270">
    <property type="term" value="F:zinc ion binding"/>
    <property type="evidence" value="ECO:0007669"/>
    <property type="project" value="InterPro"/>
</dbReference>
<dbReference type="GO" id="GO:0004818">
    <property type="term" value="F:glutamate-tRNA ligase activity"/>
    <property type="evidence" value="ECO:0007669"/>
    <property type="project" value="UniProtKB-UniRule"/>
</dbReference>
<feature type="short sequence motif" description="'KMSKS' region" evidence="10">
    <location>
        <begin position="243"/>
        <end position="247"/>
    </location>
</feature>
<keyword evidence="7 10" id="KW-0067">ATP-binding</keyword>
<dbReference type="SUPFAM" id="SSF48163">
    <property type="entry name" value="An anticodon-binding domain of class I aminoacyl-tRNA synthetases"/>
    <property type="match status" value="1"/>
</dbReference>
<evidence type="ECO:0000256" key="8">
    <source>
        <dbReference type="ARBA" id="ARBA00022917"/>
    </source>
</evidence>
<evidence type="ECO:0000256" key="5">
    <source>
        <dbReference type="ARBA" id="ARBA00022598"/>
    </source>
</evidence>
<dbReference type="InterPro" id="IPR004527">
    <property type="entry name" value="Glu-tRNA-ligase_bac/mito"/>
</dbReference>
<name>A0A1F5YLG9_9BACT</name>
<evidence type="ECO:0000256" key="1">
    <source>
        <dbReference type="ARBA" id="ARBA00004496"/>
    </source>
</evidence>
<comment type="similarity">
    <text evidence="2 10">Belongs to the class-I aminoacyl-tRNA synthetase family. Glutamate--tRNA ligase type 1 subfamily.</text>
</comment>
<dbReference type="NCBIfam" id="TIGR00464">
    <property type="entry name" value="gltX_bact"/>
    <property type="match status" value="1"/>
</dbReference>
<evidence type="ECO:0000256" key="7">
    <source>
        <dbReference type="ARBA" id="ARBA00022840"/>
    </source>
</evidence>
<dbReference type="PROSITE" id="PS00178">
    <property type="entry name" value="AA_TRNA_LIGASE_I"/>
    <property type="match status" value="1"/>
</dbReference>
<dbReference type="InterPro" id="IPR020751">
    <property type="entry name" value="aa-tRNA-synth_I_codon-bd_sub2"/>
</dbReference>
<proteinExistence type="inferred from homology"/>